<dbReference type="InterPro" id="IPR011812">
    <property type="entry name" value="Pep_trsgly"/>
</dbReference>
<dbReference type="GO" id="GO:0016763">
    <property type="term" value="F:pentosyltransferase activity"/>
    <property type="evidence" value="ECO:0007669"/>
    <property type="project" value="InterPro"/>
</dbReference>
<proteinExistence type="inferred from homology"/>
<keyword evidence="1" id="KW-1003">Cell membrane</keyword>
<keyword evidence="9 11" id="KW-0472">Membrane</keyword>
<evidence type="ECO:0000256" key="1">
    <source>
        <dbReference type="ARBA" id="ARBA00022475"/>
    </source>
</evidence>
<keyword evidence="4" id="KW-0808">Transferase</keyword>
<dbReference type="EMBL" id="UINC01182254">
    <property type="protein sequence ID" value="SVD92366.1"/>
    <property type="molecule type" value="Genomic_DNA"/>
</dbReference>
<keyword evidence="8 11" id="KW-1133">Transmembrane helix</keyword>
<evidence type="ECO:0000256" key="4">
    <source>
        <dbReference type="ARBA" id="ARBA00022679"/>
    </source>
</evidence>
<keyword evidence="3" id="KW-0328">Glycosyltransferase</keyword>
<feature type="transmembrane region" description="Helical" evidence="11">
    <location>
        <begin position="21"/>
        <end position="43"/>
    </location>
</feature>
<evidence type="ECO:0000259" key="12">
    <source>
        <dbReference type="Pfam" id="PF00912"/>
    </source>
</evidence>
<dbReference type="PANTHER" id="PTHR30400">
    <property type="entry name" value="MONOFUNCTIONAL BIOSYNTHETIC PEPTIDOGLYCAN TRANSGLYCOSYLASE"/>
    <property type="match status" value="1"/>
</dbReference>
<evidence type="ECO:0000313" key="13">
    <source>
        <dbReference type="EMBL" id="SVD92366.1"/>
    </source>
</evidence>
<evidence type="ECO:0000256" key="11">
    <source>
        <dbReference type="SAM" id="Phobius"/>
    </source>
</evidence>
<gene>
    <name evidence="13" type="ORF">METZ01_LOCUS445220</name>
</gene>
<keyword evidence="2" id="KW-0997">Cell inner membrane</keyword>
<sequence length="231" mass="27035">MPRSSKKSYKKKKQASIKVRFFKILFDLLIIFLTLTVIPVLMYKVINPPTTSLLWVRWIESGYEESRPTFLRHWRSLDQISPNLIRAIVAAEDQKFFYHDGFDWQAIEAAIKTNLSTDRTVGASTISMQTARNVFLWQKRNWLRKSLEAWFTILVEFLWTKDRILEVYLNVIEWGDGLFGCEAAARHYYRHTSNTLSPIEAASMASVLPSPRRWSVINPEPHVSDRQSRIL</sequence>
<evidence type="ECO:0000256" key="10">
    <source>
        <dbReference type="ARBA" id="ARBA00023316"/>
    </source>
</evidence>
<dbReference type="PANTHER" id="PTHR30400:SF0">
    <property type="entry name" value="BIOSYNTHETIC PEPTIDOGLYCAN TRANSGLYCOSYLASE"/>
    <property type="match status" value="1"/>
</dbReference>
<keyword evidence="6" id="KW-0133">Cell shape</keyword>
<organism evidence="13">
    <name type="scientific">marine metagenome</name>
    <dbReference type="NCBI Taxonomy" id="408172"/>
    <lineage>
        <taxon>unclassified sequences</taxon>
        <taxon>metagenomes</taxon>
        <taxon>ecological metagenomes</taxon>
    </lineage>
</organism>
<keyword evidence="5 11" id="KW-0812">Transmembrane</keyword>
<dbReference type="GO" id="GO:0009252">
    <property type="term" value="P:peptidoglycan biosynthetic process"/>
    <property type="evidence" value="ECO:0007669"/>
    <property type="project" value="UniProtKB-KW"/>
</dbReference>
<keyword evidence="10" id="KW-0961">Cell wall biogenesis/degradation</keyword>
<dbReference type="HAMAP" id="MF_00766">
    <property type="entry name" value="PGT_MtgA"/>
    <property type="match status" value="1"/>
</dbReference>
<evidence type="ECO:0000256" key="3">
    <source>
        <dbReference type="ARBA" id="ARBA00022676"/>
    </source>
</evidence>
<dbReference type="GO" id="GO:0008360">
    <property type="term" value="P:regulation of cell shape"/>
    <property type="evidence" value="ECO:0007669"/>
    <property type="project" value="UniProtKB-KW"/>
</dbReference>
<evidence type="ECO:0000256" key="8">
    <source>
        <dbReference type="ARBA" id="ARBA00022989"/>
    </source>
</evidence>
<evidence type="ECO:0000256" key="9">
    <source>
        <dbReference type="ARBA" id="ARBA00023136"/>
    </source>
</evidence>
<feature type="domain" description="Glycosyl transferase family 51" evidence="12">
    <location>
        <begin position="72"/>
        <end position="231"/>
    </location>
</feature>
<dbReference type="NCBIfam" id="TIGR02070">
    <property type="entry name" value="mono_pep_trsgly"/>
    <property type="match status" value="1"/>
</dbReference>
<accession>A0A382ZA34</accession>
<dbReference type="InterPro" id="IPR001264">
    <property type="entry name" value="Glyco_trans_51"/>
</dbReference>
<reference evidence="13" key="1">
    <citation type="submission" date="2018-05" db="EMBL/GenBank/DDBJ databases">
        <authorList>
            <person name="Lanie J.A."/>
            <person name="Ng W.-L."/>
            <person name="Kazmierczak K.M."/>
            <person name="Andrzejewski T.M."/>
            <person name="Davidsen T.M."/>
            <person name="Wayne K.J."/>
            <person name="Tettelin H."/>
            <person name="Glass J.I."/>
            <person name="Rusch D."/>
            <person name="Podicherti R."/>
            <person name="Tsui H.-C.T."/>
            <person name="Winkler M.E."/>
        </authorList>
    </citation>
    <scope>NUCLEOTIDE SEQUENCE</scope>
</reference>
<evidence type="ECO:0000256" key="7">
    <source>
        <dbReference type="ARBA" id="ARBA00022984"/>
    </source>
</evidence>
<dbReference type="GO" id="GO:0009274">
    <property type="term" value="C:peptidoglycan-based cell wall"/>
    <property type="evidence" value="ECO:0007669"/>
    <property type="project" value="InterPro"/>
</dbReference>
<feature type="non-terminal residue" evidence="13">
    <location>
        <position position="231"/>
    </location>
</feature>
<protein>
    <recommendedName>
        <fullName evidence="12">Glycosyl transferase family 51 domain-containing protein</fullName>
    </recommendedName>
</protein>
<dbReference type="GO" id="GO:0071555">
    <property type="term" value="P:cell wall organization"/>
    <property type="evidence" value="ECO:0007669"/>
    <property type="project" value="UniProtKB-KW"/>
</dbReference>
<evidence type="ECO:0000256" key="6">
    <source>
        <dbReference type="ARBA" id="ARBA00022960"/>
    </source>
</evidence>
<dbReference type="Gene3D" id="1.10.3810.10">
    <property type="entry name" value="Biosynthetic peptidoglycan transglycosylase-like"/>
    <property type="match status" value="1"/>
</dbReference>
<dbReference type="GO" id="GO:0016020">
    <property type="term" value="C:membrane"/>
    <property type="evidence" value="ECO:0007669"/>
    <property type="project" value="InterPro"/>
</dbReference>
<dbReference type="AlphaFoldDB" id="A0A382ZA34"/>
<dbReference type="Pfam" id="PF00912">
    <property type="entry name" value="Transgly"/>
    <property type="match status" value="1"/>
</dbReference>
<evidence type="ECO:0000256" key="5">
    <source>
        <dbReference type="ARBA" id="ARBA00022692"/>
    </source>
</evidence>
<dbReference type="SUPFAM" id="SSF53955">
    <property type="entry name" value="Lysozyme-like"/>
    <property type="match status" value="1"/>
</dbReference>
<dbReference type="InterPro" id="IPR023346">
    <property type="entry name" value="Lysozyme-like_dom_sf"/>
</dbReference>
<dbReference type="InterPro" id="IPR036950">
    <property type="entry name" value="PBP_transglycosylase"/>
</dbReference>
<keyword evidence="7" id="KW-0573">Peptidoglycan synthesis</keyword>
<evidence type="ECO:0000256" key="2">
    <source>
        <dbReference type="ARBA" id="ARBA00022519"/>
    </source>
</evidence>
<name>A0A382ZA34_9ZZZZ</name>